<evidence type="ECO:0000313" key="2">
    <source>
        <dbReference type="Proteomes" id="UP001307889"/>
    </source>
</evidence>
<dbReference type="EMBL" id="AP028912">
    <property type="protein sequence ID" value="BES92895.1"/>
    <property type="molecule type" value="Genomic_DNA"/>
</dbReference>
<evidence type="ECO:0000313" key="1">
    <source>
        <dbReference type="EMBL" id="BES92895.1"/>
    </source>
</evidence>
<proteinExistence type="predicted"/>
<dbReference type="Proteomes" id="UP001307889">
    <property type="component" value="Chromosome 4"/>
</dbReference>
<gene>
    <name evidence="1" type="ORF">NTJ_05705</name>
</gene>
<organism evidence="1 2">
    <name type="scientific">Nesidiocoris tenuis</name>
    <dbReference type="NCBI Taxonomy" id="355587"/>
    <lineage>
        <taxon>Eukaryota</taxon>
        <taxon>Metazoa</taxon>
        <taxon>Ecdysozoa</taxon>
        <taxon>Arthropoda</taxon>
        <taxon>Hexapoda</taxon>
        <taxon>Insecta</taxon>
        <taxon>Pterygota</taxon>
        <taxon>Neoptera</taxon>
        <taxon>Paraneoptera</taxon>
        <taxon>Hemiptera</taxon>
        <taxon>Heteroptera</taxon>
        <taxon>Panheteroptera</taxon>
        <taxon>Cimicomorpha</taxon>
        <taxon>Miridae</taxon>
        <taxon>Dicyphina</taxon>
        <taxon>Nesidiocoris</taxon>
    </lineage>
</organism>
<sequence>MDRIKEQGGRPLGDAEYAQDALTTEGTEYIVPEAVQEYVRNIGKFVTPTGEDVYLNVPDIAIPRVSDDQHEAGLFGPCDDATHNAYECYISPAVTARCVIAMRDNDAQWQPLPPDLAPEDGIPTRNLLGFDDLQDLTAEGRSRLQGIFFPNGNTVEARLRYSYELAARVNTYFRSISDKFKASIITRRTLTRTGLVNTVFAETQNEYREGPDSPPLSLASINLFSYIPFAAQTANHALLPTLSHYPLANLKLKGIGQNKRFNQLS</sequence>
<name>A0ABN7APS8_9HEMI</name>
<protein>
    <submittedName>
        <fullName evidence="1">Uncharacterized protein</fullName>
    </submittedName>
</protein>
<keyword evidence="2" id="KW-1185">Reference proteome</keyword>
<accession>A0ABN7APS8</accession>
<reference evidence="1 2" key="1">
    <citation type="submission" date="2023-09" db="EMBL/GenBank/DDBJ databases">
        <title>Nesidiocoris tenuis whole genome shotgun sequence.</title>
        <authorList>
            <person name="Shibata T."/>
            <person name="Shimoda M."/>
            <person name="Kobayashi T."/>
            <person name="Uehara T."/>
        </authorList>
    </citation>
    <scope>NUCLEOTIDE SEQUENCE [LARGE SCALE GENOMIC DNA]</scope>
    <source>
        <strain evidence="1 2">Japan</strain>
    </source>
</reference>